<evidence type="ECO:0000259" key="1">
    <source>
        <dbReference type="PROSITE" id="PS51186"/>
    </source>
</evidence>
<proteinExistence type="predicted"/>
<name>A0A2T4ZDR7_9BACL</name>
<dbReference type="PANTHER" id="PTHR43792">
    <property type="entry name" value="GNAT FAMILY, PUTATIVE (AFU_ORTHOLOGUE AFUA_3G00765)-RELATED-RELATED"/>
    <property type="match status" value="1"/>
</dbReference>
<reference evidence="2 3" key="1">
    <citation type="submission" date="2018-04" db="EMBL/GenBank/DDBJ databases">
        <title>Genomic Encyclopedia of Archaeal and Bacterial Type Strains, Phase II (KMG-II): from individual species to whole genera.</title>
        <authorList>
            <person name="Goeker M."/>
        </authorList>
    </citation>
    <scope>NUCLEOTIDE SEQUENCE [LARGE SCALE GENOMIC DNA]</scope>
    <source>
        <strain evidence="2 3">DSM 45169</strain>
    </source>
</reference>
<protein>
    <submittedName>
        <fullName evidence="2">RimJ/RimL family protein N-acetyltransferase</fullName>
    </submittedName>
</protein>
<comment type="caution">
    <text evidence="2">The sequence shown here is derived from an EMBL/GenBank/DDBJ whole genome shotgun (WGS) entry which is preliminary data.</text>
</comment>
<keyword evidence="3" id="KW-1185">Reference proteome</keyword>
<accession>A0A2T4ZDR7</accession>
<dbReference type="PANTHER" id="PTHR43792:SF1">
    <property type="entry name" value="N-ACETYLTRANSFERASE DOMAIN-CONTAINING PROTEIN"/>
    <property type="match status" value="1"/>
</dbReference>
<keyword evidence="2" id="KW-0808">Transferase</keyword>
<sequence length="167" mass="19448">MILETKRMILRQLTMDDVDNLLLIFRDPIAMEHYPSTKDVAETKSWIQWNLNLYANNGYGLWAAIDKKSGEFLGQVGLTPQEVEQVIEIEIGYLFVRKFWGKRFATEGALACREYGFHELNRNRLISLPDPLNLASRRVAEKIGMVLEKEVTKWNKQVLVYAVHKDY</sequence>
<dbReference type="PROSITE" id="PS51186">
    <property type="entry name" value="GNAT"/>
    <property type="match status" value="1"/>
</dbReference>
<dbReference type="SUPFAM" id="SSF55729">
    <property type="entry name" value="Acyl-CoA N-acyltransferases (Nat)"/>
    <property type="match status" value="1"/>
</dbReference>
<dbReference type="AlphaFoldDB" id="A0A2T4ZDR7"/>
<organism evidence="2 3">
    <name type="scientific">Desmospora activa DSM 45169</name>
    <dbReference type="NCBI Taxonomy" id="1121389"/>
    <lineage>
        <taxon>Bacteria</taxon>
        <taxon>Bacillati</taxon>
        <taxon>Bacillota</taxon>
        <taxon>Bacilli</taxon>
        <taxon>Bacillales</taxon>
        <taxon>Thermoactinomycetaceae</taxon>
        <taxon>Desmospora</taxon>
    </lineage>
</organism>
<dbReference type="Pfam" id="PF13302">
    <property type="entry name" value="Acetyltransf_3"/>
    <property type="match status" value="1"/>
</dbReference>
<dbReference type="InterPro" id="IPR000182">
    <property type="entry name" value="GNAT_dom"/>
</dbReference>
<feature type="domain" description="N-acetyltransferase" evidence="1">
    <location>
        <begin position="8"/>
        <end position="166"/>
    </location>
</feature>
<dbReference type="GO" id="GO:0016747">
    <property type="term" value="F:acyltransferase activity, transferring groups other than amino-acyl groups"/>
    <property type="evidence" value="ECO:0007669"/>
    <property type="project" value="InterPro"/>
</dbReference>
<dbReference type="EMBL" id="PZZP01000001">
    <property type="protein sequence ID" value="PTM60038.1"/>
    <property type="molecule type" value="Genomic_DNA"/>
</dbReference>
<evidence type="ECO:0000313" key="2">
    <source>
        <dbReference type="EMBL" id="PTM60038.1"/>
    </source>
</evidence>
<dbReference type="Gene3D" id="3.40.630.30">
    <property type="match status" value="1"/>
</dbReference>
<gene>
    <name evidence="2" type="ORF">C8J48_2677</name>
</gene>
<dbReference type="RefSeq" id="WP_245891151.1">
    <property type="nucleotide sequence ID" value="NZ_PZZP01000001.1"/>
</dbReference>
<dbReference type="Proteomes" id="UP000241639">
    <property type="component" value="Unassembled WGS sequence"/>
</dbReference>
<dbReference type="InterPro" id="IPR016181">
    <property type="entry name" value="Acyl_CoA_acyltransferase"/>
</dbReference>
<dbReference type="InterPro" id="IPR051531">
    <property type="entry name" value="N-acetyltransferase"/>
</dbReference>
<evidence type="ECO:0000313" key="3">
    <source>
        <dbReference type="Proteomes" id="UP000241639"/>
    </source>
</evidence>